<gene>
    <name evidence="2" type="ORF">HNP21_006154</name>
</gene>
<keyword evidence="1" id="KW-0812">Transmembrane</keyword>
<feature type="transmembrane region" description="Helical" evidence="1">
    <location>
        <begin position="6"/>
        <end position="30"/>
    </location>
</feature>
<name>A0A7W3RI21_PRIAR</name>
<organism evidence="2 3">
    <name type="scientific">Priestia aryabhattai</name>
    <name type="common">Bacillus aryabhattai</name>
    <dbReference type="NCBI Taxonomy" id="412384"/>
    <lineage>
        <taxon>Bacteria</taxon>
        <taxon>Bacillati</taxon>
        <taxon>Bacillota</taxon>
        <taxon>Bacilli</taxon>
        <taxon>Bacillales</taxon>
        <taxon>Bacillaceae</taxon>
        <taxon>Priestia</taxon>
    </lineage>
</organism>
<evidence type="ECO:0000313" key="3">
    <source>
        <dbReference type="Proteomes" id="UP000543174"/>
    </source>
</evidence>
<keyword evidence="1" id="KW-0472">Membrane</keyword>
<evidence type="ECO:0000313" key="2">
    <source>
        <dbReference type="EMBL" id="MBA9042976.1"/>
    </source>
</evidence>
<keyword evidence="1" id="KW-1133">Transmembrane helix</keyword>
<keyword evidence="3" id="KW-1185">Reference proteome</keyword>
<proteinExistence type="predicted"/>
<sequence length="64" mass="6967">MVQLTLIISMLALSMASVLFVMNIFKVGIVGAMRSSNTLSKVSLSLMGVYTLSFTAFLFMINNV</sequence>
<dbReference type="RefSeq" id="WP_182528241.1">
    <property type="nucleotide sequence ID" value="NZ_JACJHT010000022.1"/>
</dbReference>
<protein>
    <submittedName>
        <fullName evidence="2">Uncharacterized protein</fullName>
    </submittedName>
</protein>
<dbReference type="AlphaFoldDB" id="A0A7W3RI21"/>
<comment type="caution">
    <text evidence="2">The sequence shown here is derived from an EMBL/GenBank/DDBJ whole genome shotgun (WGS) entry which is preliminary data.</text>
</comment>
<evidence type="ECO:0000256" key="1">
    <source>
        <dbReference type="SAM" id="Phobius"/>
    </source>
</evidence>
<dbReference type="EMBL" id="JACJHT010000022">
    <property type="protein sequence ID" value="MBA9042976.1"/>
    <property type="molecule type" value="Genomic_DNA"/>
</dbReference>
<feature type="transmembrane region" description="Helical" evidence="1">
    <location>
        <begin position="42"/>
        <end position="61"/>
    </location>
</feature>
<reference evidence="2" key="1">
    <citation type="submission" date="2020-08" db="EMBL/GenBank/DDBJ databases">
        <title>Functional genomics of gut bacteria from endangered species of beetles.</title>
        <authorList>
            <person name="Carlos-Shanley C."/>
        </authorList>
    </citation>
    <scope>NUCLEOTIDE SEQUENCE [LARGE SCALE GENOMIC DNA]</scope>
    <source>
        <strain evidence="2">S00060</strain>
    </source>
</reference>
<accession>A0A7W3RI21</accession>
<dbReference type="Proteomes" id="UP000543174">
    <property type="component" value="Unassembled WGS sequence"/>
</dbReference>